<dbReference type="SUPFAM" id="SSF56563">
    <property type="entry name" value="Major capsid protein gp5"/>
    <property type="match status" value="1"/>
</dbReference>
<dbReference type="InterPro" id="IPR024455">
    <property type="entry name" value="Phage_capsid"/>
</dbReference>
<dbReference type="AlphaFoldDB" id="A0ABD4SA07"/>
<comment type="caution">
    <text evidence="4">The sequence shown here is derived from an EMBL/GenBank/DDBJ whole genome shotgun (WGS) entry which is preliminary data.</text>
</comment>
<dbReference type="NCBIfam" id="TIGR01554">
    <property type="entry name" value="major_cap_HK97"/>
    <property type="match status" value="1"/>
</dbReference>
<sequence>MKINELNDAWIESGQKVSDLNDRMNVALNDDAVNMDDYKALKAQRDTEKERRDALKDQLEEARAMEVLNMKESDKKPLTPKEENMKDKFVSDFKALVRGQYNTVTSITTDATGNAGLTIPQDIQTAIHTLVRQYATLQGLVNVESVGTATGSRVYEKWVDIEPLSDLDSETATIGNNDDPQLTIVKYTIHRYAGITTITNTLLKDTAENILGWLSTWISHKVAVTRNQKILAVLNTATKKPTLAKFDDIKSMTLTGLDPAILATSSFVTNQSGFAVLAKVKNAMGNYLIQRDVTQPEQYLIEGKPVVVVADRWLPDVSGSHPLYFGDFKQAITLFDRENMSLLSTNIGGGGFETDATKIRVIDRFDVETVDGDAYMVGSFTKIADQPANFAASTSTAV</sequence>
<reference evidence="4 5" key="1">
    <citation type="submission" date="2021-12" db="EMBL/GenBank/DDBJ databases">
        <title>Antimicrobial susceptibility of Lactobacillus delbrueckii subsp. lactis obtained from milk products and other habitats.</title>
        <authorList>
            <person name="Shani N."/>
        </authorList>
    </citation>
    <scope>NUCLEOTIDE SEQUENCE [LARGE SCALE GENOMIC DNA]</scope>
    <source>
        <strain evidence="4 5">CIRM BIA 266</strain>
    </source>
</reference>
<gene>
    <name evidence="4" type="ORF">LOB39_02300</name>
</gene>
<dbReference type="InterPro" id="IPR054612">
    <property type="entry name" value="Phage_capsid-like_C"/>
</dbReference>
<dbReference type="RefSeq" id="WP_231523208.1">
    <property type="nucleotide sequence ID" value="NZ_JAJNUD010000003.1"/>
</dbReference>
<name>A0ABD4SA07_9LACO</name>
<evidence type="ECO:0000259" key="3">
    <source>
        <dbReference type="Pfam" id="PF05065"/>
    </source>
</evidence>
<feature type="domain" description="Phage capsid-like C-terminal" evidence="3">
    <location>
        <begin position="116"/>
        <end position="379"/>
    </location>
</feature>
<evidence type="ECO:0000256" key="1">
    <source>
        <dbReference type="ARBA" id="ARBA00004328"/>
    </source>
</evidence>
<proteinExistence type="predicted"/>
<dbReference type="EMBL" id="JAJNUD010000003">
    <property type="protein sequence ID" value="MCD5517408.1"/>
    <property type="molecule type" value="Genomic_DNA"/>
</dbReference>
<evidence type="ECO:0000313" key="5">
    <source>
        <dbReference type="Proteomes" id="UP001320314"/>
    </source>
</evidence>
<feature type="coiled-coil region" evidence="2">
    <location>
        <begin position="38"/>
        <end position="65"/>
    </location>
</feature>
<evidence type="ECO:0000313" key="4">
    <source>
        <dbReference type="EMBL" id="MCD5517408.1"/>
    </source>
</evidence>
<dbReference type="Gene3D" id="3.30.2400.10">
    <property type="entry name" value="Major capsid protein gp5"/>
    <property type="match status" value="1"/>
</dbReference>
<dbReference type="Proteomes" id="UP001320314">
    <property type="component" value="Unassembled WGS sequence"/>
</dbReference>
<evidence type="ECO:0000256" key="2">
    <source>
        <dbReference type="SAM" id="Coils"/>
    </source>
</evidence>
<accession>A0ABD4SA07</accession>
<comment type="subcellular location">
    <subcellularLocation>
        <location evidence="1">Virion</location>
    </subcellularLocation>
</comment>
<keyword evidence="2" id="KW-0175">Coiled coil</keyword>
<dbReference type="Pfam" id="PF05065">
    <property type="entry name" value="Phage_capsid"/>
    <property type="match status" value="1"/>
</dbReference>
<organism evidence="4 5">
    <name type="scientific">Lactobacillus delbrueckii subsp. allosunkii</name>
    <dbReference type="NCBI Taxonomy" id="1050107"/>
    <lineage>
        <taxon>Bacteria</taxon>
        <taxon>Bacillati</taxon>
        <taxon>Bacillota</taxon>
        <taxon>Bacilli</taxon>
        <taxon>Lactobacillales</taxon>
        <taxon>Lactobacillaceae</taxon>
        <taxon>Lactobacillus</taxon>
    </lineage>
</organism>
<dbReference type="Gene3D" id="3.30.2320.10">
    <property type="entry name" value="hypothetical protein PF0899 domain"/>
    <property type="match status" value="1"/>
</dbReference>
<protein>
    <submittedName>
        <fullName evidence="4">Phage major capsid protein</fullName>
    </submittedName>
</protein>